<reference evidence="5 6" key="1">
    <citation type="submission" date="2018-05" db="EMBL/GenBank/DDBJ databases">
        <title>A metagenomic window into the 2 km-deep terrestrial subsurface aquifer revealed taxonomically and functionally diverse microbial community comprising novel uncultured bacterial lineages.</title>
        <authorList>
            <person name="Kadnikov V.V."/>
            <person name="Mardanov A.V."/>
            <person name="Beletsky A.V."/>
            <person name="Banks D."/>
            <person name="Pimenov N.V."/>
            <person name="Frank Y.A."/>
            <person name="Karnachuk O.V."/>
            <person name="Ravin N.V."/>
        </authorList>
    </citation>
    <scope>NUCLEOTIDE SEQUENCE [LARGE SCALE GENOMIC DNA]</scope>
    <source>
        <strain evidence="5">BY5</strain>
    </source>
</reference>
<accession>A0A367ZQQ2</accession>
<dbReference type="Gene3D" id="3.10.105.10">
    <property type="entry name" value="Dipeptide-binding Protein, Domain 3"/>
    <property type="match status" value="1"/>
</dbReference>
<feature type="domain" description="Solute-binding protein family 5" evidence="4">
    <location>
        <begin position="206"/>
        <end position="597"/>
    </location>
</feature>
<dbReference type="PANTHER" id="PTHR30290">
    <property type="entry name" value="PERIPLASMIC BINDING COMPONENT OF ABC TRANSPORTER"/>
    <property type="match status" value="1"/>
</dbReference>
<evidence type="ECO:0000313" key="5">
    <source>
        <dbReference type="EMBL" id="RCK80370.1"/>
    </source>
</evidence>
<dbReference type="Pfam" id="PF00496">
    <property type="entry name" value="SBP_bac_5"/>
    <property type="match status" value="1"/>
</dbReference>
<dbReference type="SUPFAM" id="SSF53850">
    <property type="entry name" value="Periplasmic binding protein-like II"/>
    <property type="match status" value="1"/>
</dbReference>
<dbReference type="CDD" id="cd08497">
    <property type="entry name" value="MbnE-like"/>
    <property type="match status" value="1"/>
</dbReference>
<dbReference type="GO" id="GO:0042884">
    <property type="term" value="P:microcin transport"/>
    <property type="evidence" value="ECO:0007669"/>
    <property type="project" value="TreeGrafter"/>
</dbReference>
<dbReference type="PANTHER" id="PTHR30290:SF64">
    <property type="entry name" value="ABC TRANSPORTER PERIPLASMIC BINDING PROTEIN"/>
    <property type="match status" value="1"/>
</dbReference>
<dbReference type="EMBL" id="QOQW01000006">
    <property type="protein sequence ID" value="RCK80370.1"/>
    <property type="molecule type" value="Genomic_DNA"/>
</dbReference>
<evidence type="ECO:0000256" key="3">
    <source>
        <dbReference type="SAM" id="SignalP"/>
    </source>
</evidence>
<name>A0A367ZQQ2_9BACT</name>
<dbReference type="InterPro" id="IPR039424">
    <property type="entry name" value="SBP_5"/>
</dbReference>
<protein>
    <submittedName>
        <fullName evidence="5">Oligopeptide ABC transporter, periplasmic oligopeptide-binding protein OppA</fullName>
    </submittedName>
</protein>
<dbReference type="GO" id="GO:0015833">
    <property type="term" value="P:peptide transport"/>
    <property type="evidence" value="ECO:0007669"/>
    <property type="project" value="TreeGrafter"/>
</dbReference>
<evidence type="ECO:0000256" key="1">
    <source>
        <dbReference type="ARBA" id="ARBA00022729"/>
    </source>
</evidence>
<dbReference type="AlphaFoldDB" id="A0A367ZQQ2"/>
<sequence>MRPDRCPTFLWSALAFGLSLFFLWPARAQASDDTAALEANTRALQELTRAIHALIERLDRLPGGAMVGSSPSAVLASAPPSSSLSEASAAADTGSVPSVASTVDPMPASPTPSVSEEAGGLATAATAVAAPSSLASLLETVQWQTNEGYKGLGSREAKKGGTLRYVSTAFPPTLRPFGRNSNSATTRTLEGLVYETLLDLDPITFEYVPNLARRWAIGPDQKTFLFEIDPSARWSDGRPVTASDVLTTYRFFTDPDLDDPFTNDYWKKYEPPVALGERIVVFRSKELNWRAFMSAAVGFTIYPAHVLDRLTARQFLEEYQFKMLPGSGPYKFESCKVNQEVVLERRPDWWQVEREKNTGYYNFDRLQFLFIEDENLIKEKFKKGELDWLLVNVAREWHQVFIPALMPQIAKGWVQRRKVYTHQPVGVSGIAFNLRRPPFDDKRVRLAFAHLFNREKMMDKLFFNEYEYLDTFFPNSPYENPDNPKIRFDPDRAVELLEAAGWKQADRDAEGWLTKNGQRFEVSLNFTSASTERYLTIFQEDLKDVGIKLNLKQVTWATDIKEVGERNFLLSNRAYGGLLFPNPESTFHSKFADKPNNNNIWGFKNARVDAICASYPAMFDPQDRIKAVREIDGIVCREHLYAFGWYAAHTRLLYWNRFGMPPGVLAKNGDERSIVALWWVDPEKERALETARAAGTALPIEPEVVRWWDERYPRQDLPTPTPKTTAP</sequence>
<evidence type="ECO:0000259" key="4">
    <source>
        <dbReference type="Pfam" id="PF00496"/>
    </source>
</evidence>
<dbReference type="GO" id="GO:1904680">
    <property type="term" value="F:peptide transmembrane transporter activity"/>
    <property type="evidence" value="ECO:0007669"/>
    <property type="project" value="TreeGrafter"/>
</dbReference>
<comment type="caution">
    <text evidence="5">The sequence shown here is derived from an EMBL/GenBank/DDBJ whole genome shotgun (WGS) entry which is preliminary data.</text>
</comment>
<evidence type="ECO:0000256" key="2">
    <source>
        <dbReference type="SAM" id="MobiDB-lite"/>
    </source>
</evidence>
<gene>
    <name evidence="5" type="ORF">OZSIB_3116</name>
</gene>
<feature type="region of interest" description="Disordered" evidence="2">
    <location>
        <begin position="95"/>
        <end position="117"/>
    </location>
</feature>
<dbReference type="Gene3D" id="3.90.76.10">
    <property type="entry name" value="Dipeptide-binding Protein, Domain 1"/>
    <property type="match status" value="1"/>
</dbReference>
<dbReference type="Proteomes" id="UP000252355">
    <property type="component" value="Unassembled WGS sequence"/>
</dbReference>
<feature type="signal peptide" evidence="3">
    <location>
        <begin position="1"/>
        <end position="30"/>
    </location>
</feature>
<proteinExistence type="predicted"/>
<evidence type="ECO:0000313" key="6">
    <source>
        <dbReference type="Proteomes" id="UP000252355"/>
    </source>
</evidence>
<dbReference type="GO" id="GO:0030288">
    <property type="term" value="C:outer membrane-bounded periplasmic space"/>
    <property type="evidence" value="ECO:0007669"/>
    <property type="project" value="TreeGrafter"/>
</dbReference>
<feature type="chain" id="PRO_5016919232" evidence="3">
    <location>
        <begin position="31"/>
        <end position="727"/>
    </location>
</feature>
<dbReference type="Gene3D" id="3.40.190.10">
    <property type="entry name" value="Periplasmic binding protein-like II"/>
    <property type="match status" value="1"/>
</dbReference>
<organism evidence="5 6">
    <name type="scientific">Candidatus Ozemobacter sibiricus</name>
    <dbReference type="NCBI Taxonomy" id="2268124"/>
    <lineage>
        <taxon>Bacteria</taxon>
        <taxon>Candidatus Ozemobacteria</taxon>
        <taxon>Candidatus Ozemobacterales</taxon>
        <taxon>Candidatus Ozemobacteraceae</taxon>
        <taxon>Candidatus Ozemobacter</taxon>
    </lineage>
</organism>
<keyword evidence="1 3" id="KW-0732">Signal</keyword>
<dbReference type="InterPro" id="IPR000914">
    <property type="entry name" value="SBP_5_dom"/>
</dbReference>